<evidence type="ECO:0000256" key="1">
    <source>
        <dbReference type="ARBA" id="ARBA00009986"/>
    </source>
</evidence>
<dbReference type="GO" id="GO:0009450">
    <property type="term" value="P:gamma-aminobutyric acid catabolic process"/>
    <property type="evidence" value="ECO:0007669"/>
    <property type="project" value="InterPro"/>
</dbReference>
<dbReference type="FunFam" id="3.40.309.10:FF:000004">
    <property type="entry name" value="Succinate-semialdehyde dehydrogenase I"/>
    <property type="match status" value="1"/>
</dbReference>
<dbReference type="RefSeq" id="WP_066961242.1">
    <property type="nucleotide sequence ID" value="NZ_CP023449.1"/>
</dbReference>
<evidence type="ECO:0000256" key="4">
    <source>
        <dbReference type="RuleBase" id="RU003345"/>
    </source>
</evidence>
<dbReference type="InterPro" id="IPR016161">
    <property type="entry name" value="Ald_DH/histidinol_DH"/>
</dbReference>
<dbReference type="Gene3D" id="3.40.605.10">
    <property type="entry name" value="Aldehyde Dehydrogenase, Chain A, domain 1"/>
    <property type="match status" value="1"/>
</dbReference>
<dbReference type="KEGG" id="rdi:CMV14_19075"/>
<dbReference type="NCBIfam" id="TIGR01780">
    <property type="entry name" value="SSADH"/>
    <property type="match status" value="1"/>
</dbReference>
<dbReference type="PANTHER" id="PTHR43353:SF5">
    <property type="entry name" value="SUCCINATE-SEMIALDEHYDE DEHYDROGENASE, MITOCHONDRIAL"/>
    <property type="match status" value="1"/>
</dbReference>
<comment type="caution">
    <text evidence="6">The sequence shown here is derived from an EMBL/GenBank/DDBJ whole genome shotgun (WGS) entry which is preliminary data.</text>
</comment>
<sequence>MQSGQWKIEACPVAGRWIAGDQWIDVDNPATGETIGRVPALGAAETRLAIDAAEAAMVDWAAQTGKHRAAILRNFFDLMMAHQEELACLLTEEQGKPLAEARGEIAYAASFLEWFGEEAKRLYGDVVPSYASDKRLIVVKQPIGVVGCITPWNFPSAMITRKIGPALAAGCGVVLKPALQTPFSALALARLGEEAGLPAGLFNIVTGRATEIGRELTENPKVRKISFTGSTEVGAKLFAQSAPTIKKLSLELGGNAPFIVFDDADLDAAVQGAIMSKFRNAGQTCVCANRFYVQDGVYDAFIERFAAAAEALVIGDGADKATQVGPLIDQAAVEKVREHVADASAKGAKLVCGGPSDRGGRFYRPTIMRDVDSSMLVANEETFGPLAGVIRFSSEQDVIAQANATPFGLAAYFFARDLGRVWRVAEALETGIVGVNTGIISTELAPFGGVKQSGLGREGSRYGIEDYVEMKYICMGF</sequence>
<dbReference type="EMBL" id="NWUF01000012">
    <property type="protein sequence ID" value="PCE41754.1"/>
    <property type="molecule type" value="Genomic_DNA"/>
</dbReference>
<evidence type="ECO:0000259" key="5">
    <source>
        <dbReference type="Pfam" id="PF00171"/>
    </source>
</evidence>
<evidence type="ECO:0000313" key="6">
    <source>
        <dbReference type="EMBL" id="PCE41754.1"/>
    </source>
</evidence>
<dbReference type="CDD" id="cd07103">
    <property type="entry name" value="ALDH_F5_SSADH_GabD"/>
    <property type="match status" value="1"/>
</dbReference>
<gene>
    <name evidence="6" type="primary">gabD</name>
    <name evidence="6" type="ORF">COO09_13415</name>
</gene>
<dbReference type="GO" id="GO:0005829">
    <property type="term" value="C:cytosol"/>
    <property type="evidence" value="ECO:0007669"/>
    <property type="project" value="TreeGrafter"/>
</dbReference>
<dbReference type="InterPro" id="IPR010102">
    <property type="entry name" value="Succ_semiAld_DH"/>
</dbReference>
<dbReference type="PROSITE" id="PS00687">
    <property type="entry name" value="ALDEHYDE_DEHYDR_GLU"/>
    <property type="match status" value="1"/>
</dbReference>
<feature type="domain" description="Aldehyde dehydrogenase" evidence="5">
    <location>
        <begin position="17"/>
        <end position="473"/>
    </location>
</feature>
<protein>
    <submittedName>
        <fullName evidence="6">NAD-dependent succinate-semialdehyde dehydrogenase</fullName>
        <ecNumber evidence="6">1.2.1.16</ecNumber>
    </submittedName>
</protein>
<dbReference type="AlphaFoldDB" id="A0A2A4FVN6"/>
<dbReference type="PANTHER" id="PTHR43353">
    <property type="entry name" value="SUCCINATE-SEMIALDEHYDE DEHYDROGENASE, MITOCHONDRIAL"/>
    <property type="match status" value="1"/>
</dbReference>
<dbReference type="InterPro" id="IPR016160">
    <property type="entry name" value="Ald_DH_CS_CYS"/>
</dbReference>
<dbReference type="Pfam" id="PF00171">
    <property type="entry name" value="Aldedh"/>
    <property type="match status" value="1"/>
</dbReference>
<dbReference type="InterPro" id="IPR050740">
    <property type="entry name" value="Aldehyde_DH_Superfamily"/>
</dbReference>
<evidence type="ECO:0000256" key="3">
    <source>
        <dbReference type="PROSITE-ProRule" id="PRU10007"/>
    </source>
</evidence>
<dbReference type="EC" id="1.2.1.16" evidence="6"/>
<feature type="active site" evidence="3">
    <location>
        <position position="251"/>
    </location>
</feature>
<dbReference type="Proteomes" id="UP000218934">
    <property type="component" value="Unassembled WGS sequence"/>
</dbReference>
<dbReference type="GO" id="GO:0004777">
    <property type="term" value="F:succinate-semialdehyde dehydrogenase (NAD+) activity"/>
    <property type="evidence" value="ECO:0007669"/>
    <property type="project" value="TreeGrafter"/>
</dbReference>
<keyword evidence="2 4" id="KW-0560">Oxidoreductase</keyword>
<dbReference type="InterPro" id="IPR029510">
    <property type="entry name" value="Ald_DH_CS_GLU"/>
</dbReference>
<dbReference type="PROSITE" id="PS00070">
    <property type="entry name" value="ALDEHYDE_DEHYDR_CYS"/>
    <property type="match status" value="1"/>
</dbReference>
<name>A0A2A4FVN6_9SPHN</name>
<dbReference type="Gene3D" id="3.40.309.10">
    <property type="entry name" value="Aldehyde Dehydrogenase, Chain A, domain 2"/>
    <property type="match status" value="1"/>
</dbReference>
<evidence type="ECO:0000313" key="7">
    <source>
        <dbReference type="Proteomes" id="UP000218934"/>
    </source>
</evidence>
<dbReference type="InterPro" id="IPR015590">
    <property type="entry name" value="Aldehyde_DH_dom"/>
</dbReference>
<proteinExistence type="inferred from homology"/>
<keyword evidence="7" id="KW-1185">Reference proteome</keyword>
<dbReference type="SUPFAM" id="SSF53720">
    <property type="entry name" value="ALDH-like"/>
    <property type="match status" value="1"/>
</dbReference>
<dbReference type="OrthoDB" id="9802947at2"/>
<dbReference type="InterPro" id="IPR016162">
    <property type="entry name" value="Ald_DH_N"/>
</dbReference>
<organism evidence="6 7">
    <name type="scientific">Rhizorhabdus dicambivorans</name>
    <dbReference type="NCBI Taxonomy" id="1850238"/>
    <lineage>
        <taxon>Bacteria</taxon>
        <taxon>Pseudomonadati</taxon>
        <taxon>Pseudomonadota</taxon>
        <taxon>Alphaproteobacteria</taxon>
        <taxon>Sphingomonadales</taxon>
        <taxon>Sphingomonadaceae</taxon>
        <taxon>Rhizorhabdus</taxon>
    </lineage>
</organism>
<evidence type="ECO:0000256" key="2">
    <source>
        <dbReference type="ARBA" id="ARBA00023002"/>
    </source>
</evidence>
<accession>A0A2A4FVN6</accession>
<reference evidence="6 7" key="1">
    <citation type="submission" date="2017-09" db="EMBL/GenBank/DDBJ databases">
        <title>The Catabolism of 3,6-Dichlorosalicylic acid is Initiated by the Cytochrome P450 Monooxygenase DsmABC in Rhizorhabdus dicambivorans Ndbn-20.</title>
        <authorList>
            <person name="Na L."/>
        </authorList>
    </citation>
    <scope>NUCLEOTIDE SEQUENCE [LARGE SCALE GENOMIC DNA]</scope>
    <source>
        <strain evidence="6 7">Ndbn-20m</strain>
    </source>
</reference>
<dbReference type="InterPro" id="IPR016163">
    <property type="entry name" value="Ald_DH_C"/>
</dbReference>
<comment type="similarity">
    <text evidence="1 4">Belongs to the aldehyde dehydrogenase family.</text>
</comment>
<dbReference type="FunFam" id="3.40.605.10:FF:000005">
    <property type="entry name" value="Succinate-semialdehyde dehydrogenase I"/>
    <property type="match status" value="1"/>
</dbReference>